<feature type="transmembrane region" description="Helical" evidence="1">
    <location>
        <begin position="111"/>
        <end position="128"/>
    </location>
</feature>
<reference evidence="2 3" key="1">
    <citation type="submission" date="2020-02" db="EMBL/GenBank/DDBJ databases">
        <title>Draft genome sequence of two Spirosoma agri KCTC 52727 and Spirosoma terrae KCTC 52035.</title>
        <authorList>
            <person name="Rojas J."/>
            <person name="Ambika Manirajan B."/>
            <person name="Suarez C."/>
            <person name="Ratering S."/>
            <person name="Schnell S."/>
        </authorList>
    </citation>
    <scope>NUCLEOTIDE SEQUENCE [LARGE SCALE GENOMIC DNA]</scope>
    <source>
        <strain evidence="2 3">KCTC 52035</strain>
    </source>
</reference>
<dbReference type="AlphaFoldDB" id="A0A6L9L609"/>
<dbReference type="Pfam" id="PF14248">
    <property type="entry name" value="DUF4345"/>
    <property type="match status" value="1"/>
</dbReference>
<keyword evidence="1" id="KW-1133">Transmembrane helix</keyword>
<organism evidence="2 3">
    <name type="scientific">Spirosoma terrae</name>
    <dbReference type="NCBI Taxonomy" id="1968276"/>
    <lineage>
        <taxon>Bacteria</taxon>
        <taxon>Pseudomonadati</taxon>
        <taxon>Bacteroidota</taxon>
        <taxon>Cytophagia</taxon>
        <taxon>Cytophagales</taxon>
        <taxon>Cytophagaceae</taxon>
        <taxon>Spirosoma</taxon>
    </lineage>
</organism>
<evidence type="ECO:0000313" key="3">
    <source>
        <dbReference type="Proteomes" id="UP000474175"/>
    </source>
</evidence>
<protein>
    <submittedName>
        <fullName evidence="2">DUF4345 domain-containing protein</fullName>
    </submittedName>
</protein>
<feature type="transmembrane region" description="Helical" evidence="1">
    <location>
        <begin position="55"/>
        <end position="73"/>
    </location>
</feature>
<feature type="transmembrane region" description="Helical" evidence="1">
    <location>
        <begin position="80"/>
        <end position="99"/>
    </location>
</feature>
<dbReference type="EMBL" id="JAAFZH010000005">
    <property type="protein sequence ID" value="NDU96065.1"/>
    <property type="molecule type" value="Genomic_DNA"/>
</dbReference>
<keyword evidence="1" id="KW-0812">Transmembrane</keyword>
<keyword evidence="1" id="KW-0472">Membrane</keyword>
<accession>A0A6L9L609</accession>
<proteinExistence type="predicted"/>
<evidence type="ECO:0000256" key="1">
    <source>
        <dbReference type="SAM" id="Phobius"/>
    </source>
</evidence>
<gene>
    <name evidence="2" type="ORF">GK108_14375</name>
</gene>
<evidence type="ECO:0000313" key="2">
    <source>
        <dbReference type="EMBL" id="NDU96065.1"/>
    </source>
</evidence>
<comment type="caution">
    <text evidence="2">The sequence shown here is derived from an EMBL/GenBank/DDBJ whole genome shotgun (WGS) entry which is preliminary data.</text>
</comment>
<dbReference type="RefSeq" id="WP_163949370.1">
    <property type="nucleotide sequence ID" value="NZ_JAAFZH010000005.1"/>
</dbReference>
<sequence>MKNQSIVKRIAQGFILLSAVALLSVSLMAFSDPQSVMDLVHVQLNNTDAFSSIRGVYGGVGLTLFISLVYLMINDVSKGLSFLTLLWGFYALSRAITIVKEGPLGDFGNKWLVTESFLFFVAVTLRLLTQKAVSAPIQTEFNPV</sequence>
<keyword evidence="3" id="KW-1185">Reference proteome</keyword>
<name>A0A6L9L609_9BACT</name>
<dbReference type="Proteomes" id="UP000474175">
    <property type="component" value="Unassembled WGS sequence"/>
</dbReference>
<dbReference type="InterPro" id="IPR025597">
    <property type="entry name" value="DUF4345"/>
</dbReference>